<dbReference type="Proteomes" id="UP000002714">
    <property type="component" value="Chromosome"/>
</dbReference>
<dbReference type="RefSeq" id="WP_011373247.1">
    <property type="nucleotide sequence ID" value="NC_007575.1"/>
</dbReference>
<dbReference type="HOGENOM" id="CLU_1618155_0_0_7"/>
<dbReference type="STRING" id="326298.Suden_1629"/>
<dbReference type="EMBL" id="CP000153">
    <property type="protein sequence ID" value="ABB44906.1"/>
    <property type="molecule type" value="Genomic_DNA"/>
</dbReference>
<evidence type="ECO:0000256" key="1">
    <source>
        <dbReference type="SAM" id="SignalP"/>
    </source>
</evidence>
<dbReference type="AlphaFoldDB" id="Q30Q25"/>
<reference evidence="2 3" key="1">
    <citation type="journal article" date="2008" name="Appl. Environ. Microbiol.">
        <title>Genome of the epsilonproteobacterial chemolithoautotroph Sulfurimonas denitrificans.</title>
        <authorList>
            <person name="Sievert S.M."/>
            <person name="Scott K.M."/>
            <person name="Klotz M.G."/>
            <person name="Chain P.S.G."/>
            <person name="Hauser L.J."/>
            <person name="Hemp J."/>
            <person name="Huegler M."/>
            <person name="Land M."/>
            <person name="Lapidus A."/>
            <person name="Larimer F.W."/>
            <person name="Lucas S."/>
            <person name="Malfatti S.A."/>
            <person name="Meyer F."/>
            <person name="Paulsen I.T."/>
            <person name="Ren Q."/>
            <person name="Simon J."/>
            <person name="Bailey K."/>
            <person name="Diaz E."/>
            <person name="Fitzpatrick K.A."/>
            <person name="Glover B."/>
            <person name="Gwatney N."/>
            <person name="Korajkic A."/>
            <person name="Long A."/>
            <person name="Mobberley J.M."/>
            <person name="Pantry S.N."/>
            <person name="Pazder G."/>
            <person name="Peterson S."/>
            <person name="Quintanilla J.D."/>
            <person name="Sprinkle R."/>
            <person name="Stephens J."/>
            <person name="Thomas P."/>
            <person name="Vaughn R."/>
            <person name="Weber M.J."/>
            <person name="Wooten L.L."/>
        </authorList>
    </citation>
    <scope>NUCLEOTIDE SEQUENCE [LARGE SCALE GENOMIC DNA]</scope>
    <source>
        <strain evidence="3">ATCC 33889 / DSM 1251</strain>
    </source>
</reference>
<protein>
    <recommendedName>
        <fullName evidence="4">Periplasmic protein</fullName>
    </recommendedName>
</protein>
<evidence type="ECO:0008006" key="4">
    <source>
        <dbReference type="Google" id="ProtNLM"/>
    </source>
</evidence>
<dbReference type="KEGG" id="tdn:Suden_1629"/>
<name>Q30Q25_SULDN</name>
<organism evidence="2 3">
    <name type="scientific">Sulfurimonas denitrificans (strain ATCC 33889 / DSM 1251)</name>
    <name type="common">Thiomicrospira denitrificans (strain ATCC 33889 / DSM 1251)</name>
    <dbReference type="NCBI Taxonomy" id="326298"/>
    <lineage>
        <taxon>Bacteria</taxon>
        <taxon>Pseudomonadati</taxon>
        <taxon>Campylobacterota</taxon>
        <taxon>Epsilonproteobacteria</taxon>
        <taxon>Campylobacterales</taxon>
        <taxon>Sulfurimonadaceae</taxon>
        <taxon>Sulfurimonas</taxon>
    </lineage>
</organism>
<feature type="signal peptide" evidence="1">
    <location>
        <begin position="1"/>
        <end position="18"/>
    </location>
</feature>
<proteinExistence type="predicted"/>
<evidence type="ECO:0000313" key="2">
    <source>
        <dbReference type="EMBL" id="ABB44906.1"/>
    </source>
</evidence>
<accession>Q30Q25</accession>
<sequence length="164" mass="19064">MRKTIVAIALIAVTAAHALTISLPIQYDENSTSPKELEALREALQKVIIPLPRDALSCESGERTDMPKNIYISRARLFSDYQFMIDRDLYLLLAKRDKLSVSLSHYSINSETITIGDNRYFCVRNDYKYDPIFNTKQLLLNKKEPKNEKDTSTFTRFINFFRMQ</sequence>
<keyword evidence="1" id="KW-0732">Signal</keyword>
<keyword evidence="3" id="KW-1185">Reference proteome</keyword>
<gene>
    <name evidence="2" type="ordered locus">Suden_1629</name>
</gene>
<feature type="chain" id="PRO_5004219812" description="Periplasmic protein" evidence="1">
    <location>
        <begin position="19"/>
        <end position="164"/>
    </location>
</feature>
<evidence type="ECO:0000313" key="3">
    <source>
        <dbReference type="Proteomes" id="UP000002714"/>
    </source>
</evidence>